<sequence length="66" mass="7396">MIPTNLSTDTLTVELTVREAQALSSSVKFVADPNVAKEARQKVHRSLDRKLFPASSQTIQYHELEV</sequence>
<proteinExistence type="predicted"/>
<reference evidence="1 2" key="1">
    <citation type="submission" date="2019-12" db="EMBL/GenBank/DDBJ databases">
        <title>Paenibacillus sp. nov. sp. isolated from soil.</title>
        <authorList>
            <person name="Kim J."/>
            <person name="Jeong S.E."/>
            <person name="Jung H.S."/>
            <person name="Jeon C.O."/>
        </authorList>
    </citation>
    <scope>NUCLEOTIDE SEQUENCE [LARGE SCALE GENOMIC DNA]</scope>
    <source>
        <strain evidence="1 2">5J-6</strain>
    </source>
</reference>
<evidence type="ECO:0000313" key="2">
    <source>
        <dbReference type="Proteomes" id="UP000481087"/>
    </source>
</evidence>
<gene>
    <name evidence="1" type="ORF">GQF01_15755</name>
</gene>
<dbReference type="EMBL" id="WTUZ01000020">
    <property type="protein sequence ID" value="MZQ83568.1"/>
    <property type="molecule type" value="Genomic_DNA"/>
</dbReference>
<dbReference type="AlphaFoldDB" id="A0A6L8UZC0"/>
<protein>
    <submittedName>
        <fullName evidence="1">Uncharacterized protein</fullName>
    </submittedName>
</protein>
<organism evidence="1 2">
    <name type="scientific">Paenibacillus silvestris</name>
    <dbReference type="NCBI Taxonomy" id="2606219"/>
    <lineage>
        <taxon>Bacteria</taxon>
        <taxon>Bacillati</taxon>
        <taxon>Bacillota</taxon>
        <taxon>Bacilli</taxon>
        <taxon>Bacillales</taxon>
        <taxon>Paenibacillaceae</taxon>
        <taxon>Paenibacillus</taxon>
    </lineage>
</organism>
<evidence type="ECO:0000313" key="1">
    <source>
        <dbReference type="EMBL" id="MZQ83568.1"/>
    </source>
</evidence>
<dbReference type="RefSeq" id="WP_161407720.1">
    <property type="nucleotide sequence ID" value="NZ_WTUZ01000020.1"/>
</dbReference>
<comment type="caution">
    <text evidence="1">The sequence shown here is derived from an EMBL/GenBank/DDBJ whole genome shotgun (WGS) entry which is preliminary data.</text>
</comment>
<accession>A0A6L8UZC0</accession>
<name>A0A6L8UZC0_9BACL</name>
<keyword evidence="2" id="KW-1185">Reference proteome</keyword>
<dbReference type="Proteomes" id="UP000481087">
    <property type="component" value="Unassembled WGS sequence"/>
</dbReference>